<dbReference type="EMBL" id="NAFK01000160">
    <property type="protein sequence ID" value="OSJ28703.1"/>
    <property type="molecule type" value="Genomic_DNA"/>
</dbReference>
<reference evidence="1 2" key="1">
    <citation type="submission" date="2017-03" db="EMBL/GenBank/DDBJ databases">
        <title>Whole genome sequences of fourteen strains of Bradyrhizobium canariense and one strain of Bradyrhizobium japonicum isolated from Lupinus (Papilionoideae: Genisteae) species in Algeria.</title>
        <authorList>
            <person name="Crovadore J."/>
            <person name="Chekireb D."/>
            <person name="Brachmann A."/>
            <person name="Chablais R."/>
            <person name="Cochard B."/>
            <person name="Lefort F."/>
        </authorList>
    </citation>
    <scope>NUCLEOTIDE SEQUENCE [LARGE SCALE GENOMIC DNA]</scope>
    <source>
        <strain evidence="1 2">UBMAN05</strain>
    </source>
</reference>
<comment type="caution">
    <text evidence="1">The sequence shown here is derived from an EMBL/GenBank/DDBJ whole genome shotgun (WGS) entry which is preliminary data.</text>
</comment>
<sequence length="60" mass="7116">MCQAKFSSFLAEMATALRAIRSHQIMPFSGGHALLRQDFLSLRLLYFTYLRDAYTRWIDW</sequence>
<dbReference type="Proteomes" id="UP000193884">
    <property type="component" value="Unassembled WGS sequence"/>
</dbReference>
<evidence type="ECO:0000313" key="1">
    <source>
        <dbReference type="EMBL" id="OSJ28703.1"/>
    </source>
</evidence>
<proteinExistence type="predicted"/>
<keyword evidence="2" id="KW-1185">Reference proteome</keyword>
<evidence type="ECO:0000313" key="2">
    <source>
        <dbReference type="Proteomes" id="UP000193884"/>
    </source>
</evidence>
<protein>
    <submittedName>
        <fullName evidence="1">Uncharacterized protein</fullName>
    </submittedName>
</protein>
<organism evidence="1 2">
    <name type="scientific">Bradyrhizobium canariense</name>
    <dbReference type="NCBI Taxonomy" id="255045"/>
    <lineage>
        <taxon>Bacteria</taxon>
        <taxon>Pseudomonadati</taxon>
        <taxon>Pseudomonadota</taxon>
        <taxon>Alphaproteobacteria</taxon>
        <taxon>Hyphomicrobiales</taxon>
        <taxon>Nitrobacteraceae</taxon>
        <taxon>Bradyrhizobium</taxon>
    </lineage>
</organism>
<accession>A0ABX3X4M1</accession>
<name>A0ABX3X4M1_9BRAD</name>
<gene>
    <name evidence="1" type="ORF">BST63_16155</name>
</gene>